<comment type="caution">
    <text evidence="2">The sequence shown here is derived from an EMBL/GenBank/DDBJ whole genome shotgun (WGS) entry which is preliminary data.</text>
</comment>
<dbReference type="EMBL" id="BAAATM010000022">
    <property type="protein sequence ID" value="GAA2554847.1"/>
    <property type="molecule type" value="Genomic_DNA"/>
</dbReference>
<dbReference type="SUPFAM" id="SSF54106">
    <property type="entry name" value="LysM domain"/>
    <property type="match status" value="1"/>
</dbReference>
<sequence>MTKTGPQIYPGAIRGSHWYEDNWGGDAMESNVIVLHTTEGLTVPGYNGGSQAPNMTVLPKILSEKAEWYQHFSVDVSSRALANKLGGVATNTLNVYQLEMVGTCDDSKRNTWKIGSKTYRAGVDYIYWPEAPDWLLKEVAKHIAWLVKNHNFKLNVPKLWLRYGKDDRRPGVTPASYGASPARMTFSQWENFYGICGHMHAPENTHGDPGAFPIERLLKFVREILNPTTSYTVKDGDTLYSIAKKFLGDGNRYTEIKTLNKLTSDTISPGQKLKIPAK</sequence>
<evidence type="ECO:0000313" key="2">
    <source>
        <dbReference type="EMBL" id="GAA2554847.1"/>
    </source>
</evidence>
<dbReference type="InterPro" id="IPR018392">
    <property type="entry name" value="LysM"/>
</dbReference>
<protein>
    <recommendedName>
        <fullName evidence="1">LysM domain-containing protein</fullName>
    </recommendedName>
</protein>
<feature type="domain" description="LysM" evidence="1">
    <location>
        <begin position="229"/>
        <end position="275"/>
    </location>
</feature>
<dbReference type="InterPro" id="IPR036779">
    <property type="entry name" value="LysM_dom_sf"/>
</dbReference>
<evidence type="ECO:0000259" key="1">
    <source>
        <dbReference type="PROSITE" id="PS51782"/>
    </source>
</evidence>
<name>A0ABP6BBP1_9ACTN</name>
<dbReference type="RefSeq" id="WP_344542990.1">
    <property type="nucleotide sequence ID" value="NZ_BAAATM010000022.1"/>
</dbReference>
<reference evidence="3" key="1">
    <citation type="journal article" date="2019" name="Int. J. Syst. Evol. Microbiol.">
        <title>The Global Catalogue of Microorganisms (GCM) 10K type strain sequencing project: providing services to taxonomists for standard genome sequencing and annotation.</title>
        <authorList>
            <consortium name="The Broad Institute Genomics Platform"/>
            <consortium name="The Broad Institute Genome Sequencing Center for Infectious Disease"/>
            <person name="Wu L."/>
            <person name="Ma J."/>
        </authorList>
    </citation>
    <scope>NUCLEOTIDE SEQUENCE [LARGE SCALE GENOMIC DNA]</scope>
    <source>
        <strain evidence="3">JCM 6924</strain>
    </source>
</reference>
<dbReference type="SMART" id="SM00257">
    <property type="entry name" value="LysM"/>
    <property type="match status" value="1"/>
</dbReference>
<keyword evidence="3" id="KW-1185">Reference proteome</keyword>
<dbReference type="Gene3D" id="3.10.350.10">
    <property type="entry name" value="LysM domain"/>
    <property type="match status" value="1"/>
</dbReference>
<proteinExistence type="predicted"/>
<dbReference type="PROSITE" id="PS51782">
    <property type="entry name" value="LYSM"/>
    <property type="match status" value="1"/>
</dbReference>
<organism evidence="2 3">
    <name type="scientific">Streptomyces levis</name>
    <dbReference type="NCBI Taxonomy" id="285566"/>
    <lineage>
        <taxon>Bacteria</taxon>
        <taxon>Bacillati</taxon>
        <taxon>Actinomycetota</taxon>
        <taxon>Actinomycetes</taxon>
        <taxon>Kitasatosporales</taxon>
        <taxon>Streptomycetaceae</taxon>
        <taxon>Streptomyces</taxon>
    </lineage>
</organism>
<evidence type="ECO:0000313" key="3">
    <source>
        <dbReference type="Proteomes" id="UP001501095"/>
    </source>
</evidence>
<accession>A0ABP6BBP1</accession>
<dbReference type="CDD" id="cd00118">
    <property type="entry name" value="LysM"/>
    <property type="match status" value="1"/>
</dbReference>
<dbReference type="Proteomes" id="UP001501095">
    <property type="component" value="Unassembled WGS sequence"/>
</dbReference>
<gene>
    <name evidence="2" type="ORF">GCM10010423_65030</name>
</gene>
<dbReference type="Pfam" id="PF01476">
    <property type="entry name" value="LysM"/>
    <property type="match status" value="1"/>
</dbReference>